<protein>
    <submittedName>
        <fullName evidence="1">DUF523 domain-containing protein</fullName>
    </submittedName>
</protein>
<comment type="caution">
    <text evidence="1">The sequence shown here is derived from an EMBL/GenBank/DDBJ whole genome shotgun (WGS) entry which is preliminary data.</text>
</comment>
<dbReference type="InterPro" id="IPR007553">
    <property type="entry name" value="2-thiour_desulf"/>
</dbReference>
<dbReference type="PANTHER" id="PTHR30087">
    <property type="entry name" value="INNER MEMBRANE PROTEIN"/>
    <property type="match status" value="1"/>
</dbReference>
<reference evidence="1 2" key="1">
    <citation type="submission" date="2020-04" db="EMBL/GenBank/DDBJ databases">
        <title>Description of novel Gluconacetobacter.</title>
        <authorList>
            <person name="Sombolestani A."/>
        </authorList>
    </citation>
    <scope>NUCLEOTIDE SEQUENCE [LARGE SCALE GENOMIC DNA]</scope>
    <source>
        <strain evidence="1 2">LMG 21311</strain>
    </source>
</reference>
<proteinExistence type="predicted"/>
<dbReference type="Pfam" id="PF04463">
    <property type="entry name" value="2-thiour_desulf"/>
    <property type="match status" value="1"/>
</dbReference>
<sequence>MSGPRILVSACLVGRPVRYNGTAKSLVHPALLRWLAEGRVVTLCPELAAGFAVPRPAAEIVAGRSGRDVLAGNGCVLESTGNDVTDLFRAGAQAALTLAREQACVFALLTDGSPSCGSNFIYDGSFRGILHDGTGVTAALLRDNRIEVFADSEIDKLAARLEACTANDGERFNSPSIEK</sequence>
<dbReference type="AlphaFoldDB" id="A0A7W4JSK2"/>
<dbReference type="EMBL" id="JABEQF010000005">
    <property type="protein sequence ID" value="MBB2190097.1"/>
    <property type="molecule type" value="Genomic_DNA"/>
</dbReference>
<gene>
    <name evidence="1" type="ORF">HLH34_08955</name>
</gene>
<name>A0A7W4JSK2_9PROT</name>
<accession>A0A7W4JSK2</accession>
<evidence type="ECO:0000313" key="2">
    <source>
        <dbReference type="Proteomes" id="UP000555756"/>
    </source>
</evidence>
<evidence type="ECO:0000313" key="1">
    <source>
        <dbReference type="EMBL" id="MBB2190097.1"/>
    </source>
</evidence>
<keyword evidence="2" id="KW-1185">Reference proteome</keyword>
<dbReference type="RefSeq" id="WP_183119218.1">
    <property type="nucleotide sequence ID" value="NZ_JABEQF010000005.1"/>
</dbReference>
<dbReference type="Proteomes" id="UP000555756">
    <property type="component" value="Unassembled WGS sequence"/>
</dbReference>
<dbReference type="PANTHER" id="PTHR30087:SF1">
    <property type="entry name" value="HYPOTHETICAL CYTOSOLIC PROTEIN"/>
    <property type="match status" value="1"/>
</dbReference>
<organism evidence="1 2">
    <name type="scientific">Gluconacetobacter azotocaptans</name>
    <dbReference type="NCBI Taxonomy" id="142834"/>
    <lineage>
        <taxon>Bacteria</taxon>
        <taxon>Pseudomonadati</taxon>
        <taxon>Pseudomonadota</taxon>
        <taxon>Alphaproteobacteria</taxon>
        <taxon>Acetobacterales</taxon>
        <taxon>Acetobacteraceae</taxon>
        <taxon>Gluconacetobacter</taxon>
    </lineage>
</organism>